<protein>
    <submittedName>
        <fullName evidence="3">Uncharacterized protein</fullName>
    </submittedName>
</protein>
<evidence type="ECO:0000313" key="4">
    <source>
        <dbReference type="Proteomes" id="UP001147700"/>
    </source>
</evidence>
<organism evidence="3 4">
    <name type="scientific">Solirubrobacter deserti</name>
    <dbReference type="NCBI Taxonomy" id="2282478"/>
    <lineage>
        <taxon>Bacteria</taxon>
        <taxon>Bacillati</taxon>
        <taxon>Actinomycetota</taxon>
        <taxon>Thermoleophilia</taxon>
        <taxon>Solirubrobacterales</taxon>
        <taxon>Solirubrobacteraceae</taxon>
        <taxon>Solirubrobacter</taxon>
    </lineage>
</organism>
<comment type="caution">
    <text evidence="3">The sequence shown here is derived from an EMBL/GenBank/DDBJ whole genome shotgun (WGS) entry which is preliminary data.</text>
</comment>
<keyword evidence="4" id="KW-1185">Reference proteome</keyword>
<dbReference type="Proteomes" id="UP001147700">
    <property type="component" value="Unassembled WGS sequence"/>
</dbReference>
<feature type="chain" id="PRO_5046036140" evidence="2">
    <location>
        <begin position="23"/>
        <end position="298"/>
    </location>
</feature>
<sequence>MRRIPLLIGLAVTATAAHPARAAAQAPPGPPGPPPGSGANLPSSPGTALSFVPPGVPMNVPPATGPGLLRDTNARLDDRRFTLRFACQRDGALQVRAPRIAPRAIAATRFRCVNQRATARLTVSTRSARRIARRSSVAATAVIDRARLHFTLTSRRRAAAVKGFWTDGHLQCDPGFLVEPDFTTKAATPVSTRGWVAVYTAATGWHWFGTLGENRGRWNAWTATRTGIAQFHPDASVTPVPWTLGPISVPPGSGRYAVGVYEIVYWVGGRADHQWQYVNAGTTGAVAAGSPTHYCVYP</sequence>
<dbReference type="EMBL" id="JAPCID010000008">
    <property type="protein sequence ID" value="MDA0137199.1"/>
    <property type="molecule type" value="Genomic_DNA"/>
</dbReference>
<feature type="compositionally biased region" description="Pro residues" evidence="1">
    <location>
        <begin position="27"/>
        <end position="36"/>
    </location>
</feature>
<evidence type="ECO:0000256" key="2">
    <source>
        <dbReference type="SAM" id="SignalP"/>
    </source>
</evidence>
<keyword evidence="2" id="KW-0732">Signal</keyword>
<evidence type="ECO:0000313" key="3">
    <source>
        <dbReference type="EMBL" id="MDA0137199.1"/>
    </source>
</evidence>
<reference evidence="3" key="1">
    <citation type="submission" date="2022-10" db="EMBL/GenBank/DDBJ databases">
        <title>The WGS of Solirubrobacter sp. CPCC 204708.</title>
        <authorList>
            <person name="Jiang Z."/>
        </authorList>
    </citation>
    <scope>NUCLEOTIDE SEQUENCE</scope>
    <source>
        <strain evidence="3">CPCC 204708</strain>
    </source>
</reference>
<feature type="region of interest" description="Disordered" evidence="1">
    <location>
        <begin position="19"/>
        <end position="57"/>
    </location>
</feature>
<dbReference type="RefSeq" id="WP_202957137.1">
    <property type="nucleotide sequence ID" value="NZ_JAPCID010000008.1"/>
</dbReference>
<gene>
    <name evidence="3" type="ORF">OJ962_06795</name>
</gene>
<name>A0ABT4RF66_9ACTN</name>
<feature type="compositionally biased region" description="Low complexity" evidence="1">
    <location>
        <begin position="37"/>
        <end position="46"/>
    </location>
</feature>
<proteinExistence type="predicted"/>
<accession>A0ABT4RF66</accession>
<feature type="signal peptide" evidence="2">
    <location>
        <begin position="1"/>
        <end position="22"/>
    </location>
</feature>
<evidence type="ECO:0000256" key="1">
    <source>
        <dbReference type="SAM" id="MobiDB-lite"/>
    </source>
</evidence>